<dbReference type="EMBL" id="JXJN01003956">
    <property type="status" value="NOT_ANNOTATED_CDS"/>
    <property type="molecule type" value="Genomic_DNA"/>
</dbReference>
<dbReference type="SUPFAM" id="SSF50249">
    <property type="entry name" value="Nucleic acid-binding proteins"/>
    <property type="match status" value="1"/>
</dbReference>
<dbReference type="EMBL" id="JXJN01003955">
    <property type="status" value="NOT_ANNOTATED_CDS"/>
    <property type="molecule type" value="Genomic_DNA"/>
</dbReference>
<organism evidence="4 5">
    <name type="scientific">Glossina palpalis gambiensis</name>
    <dbReference type="NCBI Taxonomy" id="67801"/>
    <lineage>
        <taxon>Eukaryota</taxon>
        <taxon>Metazoa</taxon>
        <taxon>Ecdysozoa</taxon>
        <taxon>Arthropoda</taxon>
        <taxon>Hexapoda</taxon>
        <taxon>Insecta</taxon>
        <taxon>Pterygota</taxon>
        <taxon>Neoptera</taxon>
        <taxon>Endopterygota</taxon>
        <taxon>Diptera</taxon>
        <taxon>Brachycera</taxon>
        <taxon>Muscomorpha</taxon>
        <taxon>Hippoboscoidea</taxon>
        <taxon>Glossinidae</taxon>
        <taxon>Glossina</taxon>
    </lineage>
</organism>
<dbReference type="STRING" id="67801.A0A1B0AV40"/>
<proteinExistence type="inferred from homology"/>
<dbReference type="InterPro" id="IPR012340">
    <property type="entry name" value="NA-bd_OB-fold"/>
</dbReference>
<dbReference type="VEuPathDB" id="VectorBase:GPPI009721"/>
<evidence type="ECO:0000313" key="5">
    <source>
        <dbReference type="Proteomes" id="UP000092460"/>
    </source>
</evidence>
<dbReference type="GO" id="GO:0006260">
    <property type="term" value="P:DNA replication"/>
    <property type="evidence" value="ECO:0007669"/>
    <property type="project" value="InterPro"/>
</dbReference>
<keyword evidence="5" id="KW-1185">Reference proteome</keyword>
<reference evidence="4" key="2">
    <citation type="submission" date="2020-05" db="UniProtKB">
        <authorList>
            <consortium name="EnsemblMetazoa"/>
        </authorList>
    </citation>
    <scope>IDENTIFICATION</scope>
    <source>
        <strain evidence="4">IAEA</strain>
    </source>
</reference>
<comment type="similarity">
    <text evidence="2">Belongs to the replication factor A protein 3 family.</text>
</comment>
<dbReference type="Pfam" id="PF08661">
    <property type="entry name" value="Rep_fac-A_3"/>
    <property type="match status" value="1"/>
</dbReference>
<name>A0A1B0AV40_9MUSC</name>
<dbReference type="GO" id="GO:0006281">
    <property type="term" value="P:DNA repair"/>
    <property type="evidence" value="ECO:0007669"/>
    <property type="project" value="InterPro"/>
</dbReference>
<evidence type="ECO:0000256" key="3">
    <source>
        <dbReference type="ARBA" id="ARBA00023242"/>
    </source>
</evidence>
<dbReference type="EnsemblMetazoa" id="GPPI009721-RA">
    <property type="protein sequence ID" value="GPPI009721-PA"/>
    <property type="gene ID" value="GPPI009721"/>
</dbReference>
<dbReference type="GO" id="GO:0006310">
    <property type="term" value="P:DNA recombination"/>
    <property type="evidence" value="ECO:0007669"/>
    <property type="project" value="InterPro"/>
</dbReference>
<protein>
    <submittedName>
        <fullName evidence="4">Uncharacterized protein</fullName>
    </submittedName>
</protein>
<dbReference type="InterPro" id="IPR013970">
    <property type="entry name" value="Rfa2"/>
</dbReference>
<evidence type="ECO:0000313" key="4">
    <source>
        <dbReference type="EnsemblMetazoa" id="GPPI009721-PA"/>
    </source>
</evidence>
<comment type="subcellular location">
    <subcellularLocation>
        <location evidence="1">Nucleus</location>
    </subcellularLocation>
</comment>
<reference evidence="5" key="1">
    <citation type="submission" date="2015-01" db="EMBL/GenBank/DDBJ databases">
        <authorList>
            <person name="Aksoy S."/>
            <person name="Warren W."/>
            <person name="Wilson R.K."/>
        </authorList>
    </citation>
    <scope>NUCLEOTIDE SEQUENCE [LARGE SCALE GENOMIC DNA]</scope>
    <source>
        <strain evidence="5">IAEA</strain>
    </source>
</reference>
<sequence>MVAFAERTWVNGSLLKNFIGENISIFLRVKDEVGANLIGISSDNQTITVKVSEPSGVSAGDWIEVQGKALNSTTVQCKDIMSFGGEQIDFDKDACDMMAHFDYNAVDVRRNRCSSDDTNPNLFAMKMPDHKAFFQHHRRLALVAHFPCNSQMNGKFANGPDRVQYQPLSLNDIYRRNDEYLTISLQIMINECKIIRIFSHILHLHRFFDLVGPDLREGLATKQLHCYGSEVCWKSTSWCCEDGCRFNLKAAFNSHYKPPV</sequence>
<dbReference type="CDD" id="cd04479">
    <property type="entry name" value="RPA3"/>
    <property type="match status" value="1"/>
</dbReference>
<evidence type="ECO:0000256" key="2">
    <source>
        <dbReference type="ARBA" id="ARBA00009761"/>
    </source>
</evidence>
<dbReference type="Proteomes" id="UP000092460">
    <property type="component" value="Unassembled WGS sequence"/>
</dbReference>
<evidence type="ECO:0000256" key="1">
    <source>
        <dbReference type="ARBA" id="ARBA00004123"/>
    </source>
</evidence>
<dbReference type="AlphaFoldDB" id="A0A1B0AV40"/>
<dbReference type="Gene3D" id="2.40.50.140">
    <property type="entry name" value="Nucleic acid-binding proteins"/>
    <property type="match status" value="1"/>
</dbReference>
<accession>A0A1B0AV40</accession>
<dbReference type="GO" id="GO:0031981">
    <property type="term" value="C:nuclear lumen"/>
    <property type="evidence" value="ECO:0007669"/>
    <property type="project" value="UniProtKB-ARBA"/>
</dbReference>
<keyword evidence="3" id="KW-0539">Nucleus</keyword>
<dbReference type="GO" id="GO:0003677">
    <property type="term" value="F:DNA binding"/>
    <property type="evidence" value="ECO:0007669"/>
    <property type="project" value="InterPro"/>
</dbReference>